<dbReference type="Gene3D" id="2.40.420.20">
    <property type="match status" value="1"/>
</dbReference>
<dbReference type="RefSeq" id="WP_184084982.1">
    <property type="nucleotide sequence ID" value="NZ_JACHEK010000006.1"/>
</dbReference>
<name>A0A841JZZ8_9BACT</name>
<evidence type="ECO:0000256" key="2">
    <source>
        <dbReference type="ARBA" id="ARBA00009477"/>
    </source>
</evidence>
<dbReference type="GO" id="GO:1990281">
    <property type="term" value="C:efflux pump complex"/>
    <property type="evidence" value="ECO:0007669"/>
    <property type="project" value="TreeGrafter"/>
</dbReference>
<comment type="caution">
    <text evidence="6">The sequence shown here is derived from an EMBL/GenBank/DDBJ whole genome shotgun (WGS) entry which is preliminary data.</text>
</comment>
<feature type="signal peptide" evidence="3">
    <location>
        <begin position="1"/>
        <end position="19"/>
    </location>
</feature>
<keyword evidence="3" id="KW-0732">Signal</keyword>
<evidence type="ECO:0000313" key="7">
    <source>
        <dbReference type="Proteomes" id="UP000538666"/>
    </source>
</evidence>
<feature type="chain" id="PRO_5032559194" evidence="3">
    <location>
        <begin position="20"/>
        <end position="405"/>
    </location>
</feature>
<evidence type="ECO:0000259" key="5">
    <source>
        <dbReference type="Pfam" id="PF25944"/>
    </source>
</evidence>
<accession>A0A841JZZ8</accession>
<dbReference type="GO" id="GO:0015562">
    <property type="term" value="F:efflux transmembrane transporter activity"/>
    <property type="evidence" value="ECO:0007669"/>
    <property type="project" value="TreeGrafter"/>
</dbReference>
<dbReference type="Gene3D" id="2.40.50.100">
    <property type="match status" value="1"/>
</dbReference>
<feature type="domain" description="Multidrug resistance protein MdtA-like barrel-sandwich hybrid" evidence="4">
    <location>
        <begin position="57"/>
        <end position="223"/>
    </location>
</feature>
<evidence type="ECO:0000259" key="4">
    <source>
        <dbReference type="Pfam" id="PF25917"/>
    </source>
</evidence>
<evidence type="ECO:0000256" key="3">
    <source>
        <dbReference type="SAM" id="SignalP"/>
    </source>
</evidence>
<proteinExistence type="inferred from homology"/>
<dbReference type="SUPFAM" id="SSF111369">
    <property type="entry name" value="HlyD-like secretion proteins"/>
    <property type="match status" value="1"/>
</dbReference>
<dbReference type="Pfam" id="PF25917">
    <property type="entry name" value="BSH_RND"/>
    <property type="match status" value="1"/>
</dbReference>
<organism evidence="6 7">
    <name type="scientific">Silvibacterium bohemicum</name>
    <dbReference type="NCBI Taxonomy" id="1577686"/>
    <lineage>
        <taxon>Bacteria</taxon>
        <taxon>Pseudomonadati</taxon>
        <taxon>Acidobacteriota</taxon>
        <taxon>Terriglobia</taxon>
        <taxon>Terriglobales</taxon>
        <taxon>Acidobacteriaceae</taxon>
        <taxon>Silvibacterium</taxon>
    </lineage>
</organism>
<dbReference type="Gene3D" id="1.10.287.470">
    <property type="entry name" value="Helix hairpin bin"/>
    <property type="match status" value="1"/>
</dbReference>
<sequence>MIFLLAGVSLAAISCSRVAAKTEADAGEEVPVRAVRAVTQDVPFDIAAVGNVESVDSVEVKSRIAGQVERVAFQEGENVAKGQTLFAIDRTALEQQAAEQRAELARDAAMEEQARAIVARDAASEKHSQSEADIAVQLGKLGVISGQRVDELTTAHDTASAGVHSDQAAVTAAEATRNADQARLAETQLQLSQTNVIAPIAGRVGAAMVKAGNIVANDGATLVMLLQMTPIDVTFGVPEQVLPEVRRLNAQGALTVEASHSGGASQEGRLAFIDNTVDATTGTIRLKAIFPNTDGALWPGEFVHVRLRLRVDPSRIVIPNASVEDGVRGKYAWLLCGGRACMTYVTVSRTYLPEEGPELAVIGSGVRSGDMVVTEGQLRLTSGARVAVLGGNEESSGPSASTVAK</sequence>
<dbReference type="InterPro" id="IPR006143">
    <property type="entry name" value="RND_pump_MFP"/>
</dbReference>
<feature type="domain" description="Multidrug resistance protein MdtA-like beta-barrel" evidence="5">
    <location>
        <begin position="230"/>
        <end position="309"/>
    </location>
</feature>
<comment type="similarity">
    <text evidence="2">Belongs to the membrane fusion protein (MFP) (TC 8.A.1) family.</text>
</comment>
<protein>
    <submittedName>
        <fullName evidence="6">Multidrug efflux system membrane fusion protein</fullName>
    </submittedName>
</protein>
<dbReference type="Pfam" id="PF25944">
    <property type="entry name" value="Beta-barrel_RND"/>
    <property type="match status" value="1"/>
</dbReference>
<dbReference type="InterPro" id="IPR058626">
    <property type="entry name" value="MdtA-like_b-barrel"/>
</dbReference>
<dbReference type="Proteomes" id="UP000538666">
    <property type="component" value="Unassembled WGS sequence"/>
</dbReference>
<comment type="subcellular location">
    <subcellularLocation>
        <location evidence="1">Cell membrane</location>
    </subcellularLocation>
</comment>
<evidence type="ECO:0000313" key="6">
    <source>
        <dbReference type="EMBL" id="MBB6145279.1"/>
    </source>
</evidence>
<dbReference type="Gene3D" id="2.40.30.170">
    <property type="match status" value="1"/>
</dbReference>
<keyword evidence="7" id="KW-1185">Reference proteome</keyword>
<evidence type="ECO:0000256" key="1">
    <source>
        <dbReference type="ARBA" id="ARBA00004236"/>
    </source>
</evidence>
<dbReference type="AlphaFoldDB" id="A0A841JZZ8"/>
<dbReference type="EMBL" id="JACHEK010000006">
    <property type="protein sequence ID" value="MBB6145279.1"/>
    <property type="molecule type" value="Genomic_DNA"/>
</dbReference>
<reference evidence="6 7" key="1">
    <citation type="submission" date="2020-08" db="EMBL/GenBank/DDBJ databases">
        <title>Genomic Encyclopedia of Type Strains, Phase IV (KMG-IV): sequencing the most valuable type-strain genomes for metagenomic binning, comparative biology and taxonomic classification.</title>
        <authorList>
            <person name="Goeker M."/>
        </authorList>
    </citation>
    <scope>NUCLEOTIDE SEQUENCE [LARGE SCALE GENOMIC DNA]</scope>
    <source>
        <strain evidence="6 7">DSM 103733</strain>
    </source>
</reference>
<dbReference type="NCBIfam" id="TIGR01730">
    <property type="entry name" value="RND_mfp"/>
    <property type="match status" value="1"/>
</dbReference>
<dbReference type="PANTHER" id="PTHR30469:SF36">
    <property type="entry name" value="BLL3903 PROTEIN"/>
    <property type="match status" value="1"/>
</dbReference>
<dbReference type="InterPro" id="IPR058625">
    <property type="entry name" value="MdtA-like_BSH"/>
</dbReference>
<dbReference type="PANTHER" id="PTHR30469">
    <property type="entry name" value="MULTIDRUG RESISTANCE PROTEIN MDTA"/>
    <property type="match status" value="1"/>
</dbReference>
<gene>
    <name evidence="6" type="ORF">HNQ77_003237</name>
</gene>